<accession>A0A431SUD6</accession>
<reference evidence="4" key="3">
    <citation type="submission" date="2022-09" db="EMBL/GenBank/DDBJ databases">
        <title>Intensive care unit water sources are persistently colonized with multi-drug resistant bacteria and are the site of extensive horizontal gene transfer of antibiotic resistance genes.</title>
        <authorList>
            <person name="Diorio-Toth L."/>
        </authorList>
    </citation>
    <scope>NUCLEOTIDE SEQUENCE</scope>
    <source>
        <strain evidence="4">GD03936</strain>
    </source>
</reference>
<dbReference type="SUPFAM" id="SSF53955">
    <property type="entry name" value="Lysozyme-like"/>
    <property type="match status" value="1"/>
</dbReference>
<evidence type="ECO:0000256" key="1">
    <source>
        <dbReference type="SAM" id="SignalP"/>
    </source>
</evidence>
<evidence type="ECO:0000313" key="7">
    <source>
        <dbReference type="Proteomes" id="UP000236063"/>
    </source>
</evidence>
<dbReference type="InterPro" id="IPR008258">
    <property type="entry name" value="Transglycosylase_SLT_dom_1"/>
</dbReference>
<evidence type="ECO:0000313" key="4">
    <source>
        <dbReference type="EMBL" id="MDH1320226.1"/>
    </source>
</evidence>
<protein>
    <submittedName>
        <fullName evidence="3">Invasion protein IagB</fullName>
    </submittedName>
    <submittedName>
        <fullName evidence="4">Lytic transglycosylase domain-containing protein</fullName>
    </submittedName>
</protein>
<keyword evidence="1" id="KW-0732">Signal</keyword>
<dbReference type="CDD" id="cd13400">
    <property type="entry name" value="LT_IagB-like"/>
    <property type="match status" value="1"/>
</dbReference>
<dbReference type="EMBL" id="FJZI01000008">
    <property type="protein sequence ID" value="CZX88749.1"/>
    <property type="molecule type" value="Genomic_DNA"/>
</dbReference>
<dbReference type="OrthoDB" id="9808681at2"/>
<dbReference type="Gene3D" id="1.10.530.10">
    <property type="match status" value="1"/>
</dbReference>
<dbReference type="Proteomes" id="UP001158416">
    <property type="component" value="Unassembled WGS sequence"/>
</dbReference>
<dbReference type="EMBL" id="JAOCAP010000010">
    <property type="protein sequence ID" value="MDH1320226.1"/>
    <property type="molecule type" value="Genomic_DNA"/>
</dbReference>
<feature type="domain" description="Transglycosylase SLT" evidence="2">
    <location>
        <begin position="20"/>
        <end position="132"/>
    </location>
</feature>
<dbReference type="Proteomes" id="UP000236063">
    <property type="component" value="Unassembled WGS sequence"/>
</dbReference>
<sequence length="154" mass="17467">MLRLSIYSLFIFSVFSCRADCWQLAGERYGIEPELLQAIAIVESNGNTRAINKNRDGSMDVGLMQINSIHFDALRKFRISQKDLLTDPCQSVMTGAWILAGQIQRFGYTWDAVGAYNAGTANTPQRRALRQQYIKKVAPHYARLKRQSHTLSPK</sequence>
<dbReference type="GeneID" id="48572461"/>
<dbReference type="RefSeq" id="WP_032644836.1">
    <property type="nucleotide sequence ID" value="NZ_AP022508.1"/>
</dbReference>
<dbReference type="Pfam" id="PF01464">
    <property type="entry name" value="SLT"/>
    <property type="match status" value="1"/>
</dbReference>
<dbReference type="Proteomes" id="UP000076063">
    <property type="component" value="Unassembled WGS sequence"/>
</dbReference>
<gene>
    <name evidence="5" type="ORF">C1167_06790</name>
    <name evidence="4" type="ORF">N5C39_17815</name>
    <name evidence="3" type="ORF">SAMEA2273372_03516</name>
</gene>
<evidence type="ECO:0000313" key="5">
    <source>
        <dbReference type="EMBL" id="PNF67660.1"/>
    </source>
</evidence>
<dbReference type="AlphaFoldDB" id="A0A431SUD6"/>
<dbReference type="InterPro" id="IPR023346">
    <property type="entry name" value="Lysozyme-like_dom_sf"/>
</dbReference>
<reference evidence="3 6" key="1">
    <citation type="submission" date="2016-03" db="EMBL/GenBank/DDBJ databases">
        <authorList>
            <consortium name="Pathogen Informatics"/>
        </authorList>
    </citation>
    <scope>NUCLEOTIDE SEQUENCE [LARGE SCALE GENOMIC DNA]</scope>
    <source>
        <strain evidence="6">e1527</strain>
        <strain evidence="3">E1527</strain>
    </source>
</reference>
<keyword evidence="7" id="KW-1185">Reference proteome</keyword>
<feature type="signal peptide" evidence="1">
    <location>
        <begin position="1"/>
        <end position="19"/>
    </location>
</feature>
<organism evidence="3 6">
    <name type="scientific">Enterobacter bugandensis</name>
    <dbReference type="NCBI Taxonomy" id="881260"/>
    <lineage>
        <taxon>Bacteria</taxon>
        <taxon>Pseudomonadati</taxon>
        <taxon>Pseudomonadota</taxon>
        <taxon>Gammaproteobacteria</taxon>
        <taxon>Enterobacterales</taxon>
        <taxon>Enterobacteriaceae</taxon>
        <taxon>Enterobacter</taxon>
    </lineage>
</organism>
<dbReference type="EMBL" id="POUR01000001">
    <property type="protein sequence ID" value="PNF67660.1"/>
    <property type="molecule type" value="Genomic_DNA"/>
</dbReference>
<name>A0A431SUD6_9ENTR</name>
<evidence type="ECO:0000313" key="6">
    <source>
        <dbReference type="Proteomes" id="UP000076063"/>
    </source>
</evidence>
<dbReference type="PROSITE" id="PS51257">
    <property type="entry name" value="PROKAR_LIPOPROTEIN"/>
    <property type="match status" value="1"/>
</dbReference>
<proteinExistence type="predicted"/>
<reference evidence="5 7" key="2">
    <citation type="submission" date="2018-01" db="EMBL/GenBank/DDBJ databases">
        <title>Multi-drug resistant Enterobacter species isolated from the International Space Station and comparative genomic analyses with human pathogenic strains.</title>
        <authorList>
            <person name="Singh N.K."/>
            <person name="Bezdan D."/>
            <person name="McIntyre A."/>
            <person name="Sielaff A.C."/>
            <person name="Wheeler K."/>
            <person name="Mason C."/>
            <person name="Venkateswaran K."/>
        </authorList>
    </citation>
    <scope>NUCLEOTIDE SEQUENCE [LARGE SCALE GENOMIC DNA]</scope>
    <source>
        <strain evidence="5 7">IF2SW-P2</strain>
    </source>
</reference>
<feature type="chain" id="PRO_5044603606" evidence="1">
    <location>
        <begin position="20"/>
        <end position="154"/>
    </location>
</feature>
<evidence type="ECO:0000313" key="3">
    <source>
        <dbReference type="EMBL" id="CZX88749.1"/>
    </source>
</evidence>
<evidence type="ECO:0000259" key="2">
    <source>
        <dbReference type="Pfam" id="PF01464"/>
    </source>
</evidence>
<comment type="caution">
    <text evidence="3">The sequence shown here is derived from an EMBL/GenBank/DDBJ whole genome shotgun (WGS) entry which is preliminary data.</text>
</comment>